<organism evidence="2 3">
    <name type="scientific">Methanobrevibacter smithii</name>
    <dbReference type="NCBI Taxonomy" id="2173"/>
    <lineage>
        <taxon>Archaea</taxon>
        <taxon>Methanobacteriati</taxon>
        <taxon>Methanobacteriota</taxon>
        <taxon>Methanomada group</taxon>
        <taxon>Methanobacteria</taxon>
        <taxon>Methanobacteriales</taxon>
        <taxon>Methanobacteriaceae</taxon>
        <taxon>Methanobrevibacter</taxon>
    </lineage>
</organism>
<evidence type="ECO:0000259" key="1">
    <source>
        <dbReference type="PROSITE" id="PS51379"/>
    </source>
</evidence>
<dbReference type="InterPro" id="IPR017896">
    <property type="entry name" value="4Fe4S_Fe-S-bd"/>
</dbReference>
<dbReference type="GeneID" id="78817189"/>
<accession>A0A2H4U4U7</accession>
<dbReference type="Proteomes" id="UP000232133">
    <property type="component" value="Chromosome"/>
</dbReference>
<dbReference type="InterPro" id="IPR017900">
    <property type="entry name" value="4Fe4S_Fe_S_CS"/>
</dbReference>
<dbReference type="PROSITE" id="PS00198">
    <property type="entry name" value="4FE4S_FER_1"/>
    <property type="match status" value="1"/>
</dbReference>
<dbReference type="InterPro" id="IPR057431">
    <property type="entry name" value="LdpA_Fe-S-bd"/>
</dbReference>
<reference evidence="2 3" key="1">
    <citation type="submission" date="2016-10" db="EMBL/GenBank/DDBJ databases">
        <authorList>
            <person name="Varghese N."/>
        </authorList>
    </citation>
    <scope>NUCLEOTIDE SEQUENCE [LARGE SCALE GENOMIC DNA]</scope>
    <source>
        <strain evidence="2 3">KB11</strain>
    </source>
</reference>
<proteinExistence type="predicted"/>
<evidence type="ECO:0000313" key="2">
    <source>
        <dbReference type="EMBL" id="ATZ59134.1"/>
    </source>
</evidence>
<dbReference type="RefSeq" id="WP_004032316.1">
    <property type="nucleotide sequence ID" value="NZ_AP025586.1"/>
</dbReference>
<feature type="domain" description="4Fe-4S ferredoxin-type" evidence="1">
    <location>
        <begin position="52"/>
        <end position="81"/>
    </location>
</feature>
<protein>
    <submittedName>
        <fullName evidence="2">Formate dehydrogenase</fullName>
    </submittedName>
</protein>
<dbReference type="EMBL" id="CP017803">
    <property type="protein sequence ID" value="ATZ59134.1"/>
    <property type="molecule type" value="Genomic_DNA"/>
</dbReference>
<name>A0A2H4U4U7_METSM</name>
<evidence type="ECO:0000313" key="3">
    <source>
        <dbReference type="Proteomes" id="UP000232133"/>
    </source>
</evidence>
<dbReference type="GO" id="GO:0016491">
    <property type="term" value="F:oxidoreductase activity"/>
    <property type="evidence" value="ECO:0007669"/>
    <property type="project" value="UniProtKB-ARBA"/>
</dbReference>
<dbReference type="PROSITE" id="PS51379">
    <property type="entry name" value="4FE4S_FER_2"/>
    <property type="match status" value="1"/>
</dbReference>
<dbReference type="SUPFAM" id="SSF54862">
    <property type="entry name" value="4Fe-4S ferredoxins"/>
    <property type="match status" value="1"/>
</dbReference>
<gene>
    <name evidence="2" type="ORF">BK798_01240</name>
</gene>
<dbReference type="AlphaFoldDB" id="A0A2H4U4U7"/>
<dbReference type="Gene3D" id="3.30.70.20">
    <property type="match status" value="1"/>
</dbReference>
<dbReference type="Pfam" id="PF25160">
    <property type="entry name" value="LdpA_Fe-S-bd"/>
    <property type="match status" value="1"/>
</dbReference>
<sequence>MTEKLHINCVSCGNCQHPRDADNLSLFCMECPPNEAPCLKVCPKKAIEILGGAITLNKSKCDKCGECVKVCPLGILDTIIK</sequence>